<keyword evidence="4" id="KW-1185">Reference proteome</keyword>
<feature type="compositionally biased region" description="Basic and acidic residues" evidence="1">
    <location>
        <begin position="421"/>
        <end position="436"/>
    </location>
</feature>
<feature type="compositionally biased region" description="Basic and acidic residues" evidence="1">
    <location>
        <begin position="462"/>
        <end position="473"/>
    </location>
</feature>
<feature type="region of interest" description="Disordered" evidence="1">
    <location>
        <begin position="29"/>
        <end position="75"/>
    </location>
</feature>
<evidence type="ECO:0000313" key="2">
    <source>
        <dbReference type="EMBL" id="CAF0756431.1"/>
    </source>
</evidence>
<accession>A0A813PK12</accession>
<feature type="compositionally biased region" description="Low complexity" evidence="1">
    <location>
        <begin position="486"/>
        <end position="498"/>
    </location>
</feature>
<gene>
    <name evidence="2" type="ORF">GPM918_LOCUS1136</name>
    <name evidence="3" type="ORF">SRO942_LOCUS1136</name>
</gene>
<dbReference type="Proteomes" id="UP000681722">
    <property type="component" value="Unassembled WGS sequence"/>
</dbReference>
<feature type="compositionally biased region" description="Polar residues" evidence="1">
    <location>
        <begin position="685"/>
        <end position="706"/>
    </location>
</feature>
<dbReference type="AlphaFoldDB" id="A0A813PK12"/>
<feature type="compositionally biased region" description="Polar residues" evidence="1">
    <location>
        <begin position="204"/>
        <end position="213"/>
    </location>
</feature>
<feature type="compositionally biased region" description="Basic and acidic residues" evidence="1">
    <location>
        <begin position="214"/>
        <end position="223"/>
    </location>
</feature>
<reference evidence="2" key="1">
    <citation type="submission" date="2021-02" db="EMBL/GenBank/DDBJ databases">
        <authorList>
            <person name="Nowell W R."/>
        </authorList>
    </citation>
    <scope>NUCLEOTIDE SEQUENCE</scope>
</reference>
<organism evidence="2 4">
    <name type="scientific">Didymodactylos carnosus</name>
    <dbReference type="NCBI Taxonomy" id="1234261"/>
    <lineage>
        <taxon>Eukaryota</taxon>
        <taxon>Metazoa</taxon>
        <taxon>Spiralia</taxon>
        <taxon>Gnathifera</taxon>
        <taxon>Rotifera</taxon>
        <taxon>Eurotatoria</taxon>
        <taxon>Bdelloidea</taxon>
        <taxon>Philodinida</taxon>
        <taxon>Philodinidae</taxon>
        <taxon>Didymodactylos</taxon>
    </lineage>
</organism>
<dbReference type="OrthoDB" id="10039710at2759"/>
<feature type="non-terminal residue" evidence="2">
    <location>
        <position position="1"/>
    </location>
</feature>
<dbReference type="EMBL" id="CAJOBC010000102">
    <property type="protein sequence ID" value="CAF3536830.1"/>
    <property type="molecule type" value="Genomic_DNA"/>
</dbReference>
<dbReference type="Proteomes" id="UP000663829">
    <property type="component" value="Unassembled WGS sequence"/>
</dbReference>
<feature type="region of interest" description="Disordered" evidence="1">
    <location>
        <begin position="92"/>
        <end position="142"/>
    </location>
</feature>
<name>A0A813PK12_9BILA</name>
<feature type="compositionally biased region" description="Polar residues" evidence="1">
    <location>
        <begin position="95"/>
        <end position="114"/>
    </location>
</feature>
<comment type="caution">
    <text evidence="2">The sequence shown here is derived from an EMBL/GenBank/DDBJ whole genome shotgun (WGS) entry which is preliminary data.</text>
</comment>
<feature type="region of interest" description="Disordered" evidence="1">
    <location>
        <begin position="667"/>
        <end position="706"/>
    </location>
</feature>
<feature type="compositionally biased region" description="Polar residues" evidence="1">
    <location>
        <begin position="474"/>
        <end position="484"/>
    </location>
</feature>
<evidence type="ECO:0000313" key="4">
    <source>
        <dbReference type="Proteomes" id="UP000663829"/>
    </source>
</evidence>
<evidence type="ECO:0000256" key="1">
    <source>
        <dbReference type="SAM" id="MobiDB-lite"/>
    </source>
</evidence>
<feature type="compositionally biased region" description="Polar residues" evidence="1">
    <location>
        <begin position="48"/>
        <end position="69"/>
    </location>
</feature>
<proteinExistence type="predicted"/>
<feature type="region of interest" description="Disordered" evidence="1">
    <location>
        <begin position="164"/>
        <end position="238"/>
    </location>
</feature>
<feature type="region of interest" description="Disordered" evidence="1">
    <location>
        <begin position="287"/>
        <end position="342"/>
    </location>
</feature>
<dbReference type="EMBL" id="CAJNOQ010000102">
    <property type="protein sequence ID" value="CAF0756431.1"/>
    <property type="molecule type" value="Genomic_DNA"/>
</dbReference>
<sequence>NSFVVNEDTNGSYTFSLEQTKQTINPIKTVQSTAKKTSSDSPVSSSSLKTAATKTQQSSLSSPTKNTTVENQTLTNKNNLLNELLQKRTEVQPILNKNSSKTNELISPLSSSGAKDQPTENQVKEKQYPLPKTEPPPPAKALSKNRINEFANLLSASVHLTKPSEPQISVKKQQAIINRSNPAKITSTTPTIHSPPSPTRSEDQSFTSVPSLSSDRDERDSYHTVKSNNSDKTTIESKPIDARYSEKIDDRTSITIKTSNIKALFEQKLALNDGTKSLSASNEQLLNFSSDSSSNSTTREHKRVPVSYGSLKKSIQTNQSTTTLNRDQQNLSPNQSPHLRKLPQNDLTMATNNYGKYTDHASKDVVIEDIAPERSLYFNTNYHMNDTLRSNESTPCSSTSSLAFEKFNIKPQTRSPSESLIAKEIRESNEKEEELRRQRKKVGLNSDQEENGSIVQIVPDRSTTDTTRKRETRSNTSFSSNLDFFTSKAASSTVSSPSLNRNTTSNGFRGERRPSTNTTATTIPPDPNLIYDSSAFSKPSRSSHQTDIINRLHDSSQDREDELKHISPVVTKELNRFNENGIGLVRTSSTNLILHRSSSNNTLPIIANVVQREIELNRIKEAELRELGRIIHTSDEHSDPRKYTEQIPQQNDNISKSRSINMLVKTRRDSGLNNRSKNEFDFHNQSRTSPFTAHTNNNGISNQKNV</sequence>
<feature type="compositionally biased region" description="Polar residues" evidence="1">
    <location>
        <begin position="313"/>
        <end position="337"/>
    </location>
</feature>
<feature type="region of interest" description="Disordered" evidence="1">
    <location>
        <begin position="633"/>
        <end position="653"/>
    </location>
</feature>
<evidence type="ECO:0000313" key="3">
    <source>
        <dbReference type="EMBL" id="CAF3536830.1"/>
    </source>
</evidence>
<feature type="compositionally biased region" description="Basic and acidic residues" evidence="1">
    <location>
        <begin position="667"/>
        <end position="684"/>
    </location>
</feature>
<feature type="compositionally biased region" description="Polar residues" evidence="1">
    <location>
        <begin position="164"/>
        <end position="185"/>
    </location>
</feature>
<feature type="compositionally biased region" description="Basic and acidic residues" evidence="1">
    <location>
        <begin position="633"/>
        <end position="644"/>
    </location>
</feature>
<feature type="region of interest" description="Disordered" evidence="1">
    <location>
        <begin position="409"/>
        <end position="528"/>
    </location>
</feature>
<protein>
    <submittedName>
        <fullName evidence="2">Uncharacterized protein</fullName>
    </submittedName>
</protein>